<feature type="region of interest" description="Disordered" evidence="8">
    <location>
        <begin position="787"/>
        <end position="862"/>
    </location>
</feature>
<feature type="region of interest" description="Disordered" evidence="8">
    <location>
        <begin position="2336"/>
        <end position="2359"/>
    </location>
</feature>
<keyword evidence="5" id="KW-0677">Repeat</keyword>
<evidence type="ECO:0000256" key="6">
    <source>
        <dbReference type="ARBA" id="ARBA00023026"/>
    </source>
</evidence>
<protein>
    <recommendedName>
        <fullName evidence="11">Ca2+-binding RTX toxin-like protein</fullName>
    </recommendedName>
</protein>
<dbReference type="PANTHER" id="PTHR38340:SF1">
    <property type="entry name" value="S-LAYER PROTEIN"/>
    <property type="match status" value="1"/>
</dbReference>
<dbReference type="InterPro" id="IPR018511">
    <property type="entry name" value="Hemolysin-typ_Ca-bd_CS"/>
</dbReference>
<feature type="compositionally biased region" description="Gly residues" evidence="8">
    <location>
        <begin position="1"/>
        <end position="12"/>
    </location>
</feature>
<feature type="compositionally biased region" description="Gly residues" evidence="8">
    <location>
        <begin position="2093"/>
        <end position="2114"/>
    </location>
</feature>
<evidence type="ECO:0000256" key="7">
    <source>
        <dbReference type="ARBA" id="ARBA00023136"/>
    </source>
</evidence>
<reference evidence="10" key="1">
    <citation type="journal article" date="2019" name="Int. J. Syst. Evol. Microbiol.">
        <title>The Global Catalogue of Microorganisms (GCM) 10K type strain sequencing project: providing services to taxonomists for standard genome sequencing and annotation.</title>
        <authorList>
            <consortium name="The Broad Institute Genomics Platform"/>
            <consortium name="The Broad Institute Genome Sequencing Center for Infectious Disease"/>
            <person name="Wu L."/>
            <person name="Ma J."/>
        </authorList>
    </citation>
    <scope>NUCLEOTIDE SEQUENCE [LARGE SCALE GENOMIC DNA]</scope>
    <source>
        <strain evidence="10">KCTC 42964</strain>
    </source>
</reference>
<gene>
    <name evidence="9" type="ORF">ACFOGJ_26985</name>
</gene>
<proteinExistence type="predicted"/>
<feature type="region of interest" description="Disordered" evidence="8">
    <location>
        <begin position="2076"/>
        <end position="2198"/>
    </location>
</feature>
<keyword evidence="7" id="KW-0472">Membrane</keyword>
<organism evidence="9 10">
    <name type="scientific">Marinibaculum pumilum</name>
    <dbReference type="NCBI Taxonomy" id="1766165"/>
    <lineage>
        <taxon>Bacteria</taxon>
        <taxon>Pseudomonadati</taxon>
        <taxon>Pseudomonadota</taxon>
        <taxon>Alphaproteobacteria</taxon>
        <taxon>Rhodospirillales</taxon>
        <taxon>Rhodospirillaceae</taxon>
        <taxon>Marinibaculum</taxon>
    </lineage>
</organism>
<evidence type="ECO:0000313" key="10">
    <source>
        <dbReference type="Proteomes" id="UP001595528"/>
    </source>
</evidence>
<evidence type="ECO:0000256" key="4">
    <source>
        <dbReference type="ARBA" id="ARBA00022656"/>
    </source>
</evidence>
<dbReference type="PANTHER" id="PTHR38340">
    <property type="entry name" value="S-LAYER PROTEIN"/>
    <property type="match status" value="1"/>
</dbReference>
<sequence>MGKYGNKGGNGNGRWSRDDDWDDDDWNGRDWDDDNDDEEDGGSESQTFSGGSGGDFHSGDDEDEEIRGEGGNDTLYGNDGDDLIEGGSGTDYIQGGDGDDTIDGGDHNDTLYGNDDDDSMSGGEGTNYMEGGDGDDTMTAGSQNDTLYGNDGDDVLDAGGGYNAVYGGDGDDTLYVTDGRSTLQGNDDDDSFIVRGGDTIDDNLDGGSGRDTLFSDGDITFDGNARLSSIEAIEIDGGGRILGTGDSQGFDFDDMTLTGVTEIDGGAGNDTITGPDGVSLSYVGGSGTDRIEAGDGDDTIDGGDHNDTLYGNDGDDSMSGGEGTNYMEGGDGDDTMTAGSQNDTLHGGRGDDMLDAGAGYNAVYGGDGDDTLYVTDGRSTLQGNDDDDLFIARGGDTIDDNLDGGSGTDTLFSDGDIVFDGNARMSNIEHVEIEGGGRIRGTGDSQRIDLGNVSVHGVTEIDGGAGNDTITGPDGVSLSYVGGSGYDWIRAGDGDDTIDAGSENDTVYGGDGDDSIDLGDGYNYGEGDDGNDTITGGAQNDTLKGESGDDVLAGGGGYDYIDGSSGSDTASYAGATGGVTVDLGNGNWQNIGADQGADQLVSIENVIGSSHNDTLTGSNADNRVEAGAGNDLGIVDYDESDGDMFDGGSGNDTLRINLTNGQFNANGVYEILQSLKAFIAEHGDAGSADGPSFTAANGLTIANWENLEVYVNGQLTQIELPEADPDPLFSNQDDSVDFNALAAGDYEDGSQYDAGAGDDDVTLAADAAAAADAGYAQGRAFDAGQGDDTVAGGGLDDAVEGGSGDDSLTGAGGDDSLEGGSQDDTIDGGAGDDSLSGDSGDDLLVAGGGSDTVSGGSGRDTGVVYGSSTSQAVFDGGSGQDVLQVRLTAAQFADAGVVQVLRALQDHIAAHGNDSSSNGPTHFASGFGTFSNWESLELYVDGQLTAIPEPDLFSDSADTVDFNAVEAGDYAEGSQYAAGGGDDDVTLAADAGAAADAGYADGTAFDAGAGDDTVTGGGLDDSVAGGTGNDILTGAGGDDTLAGGDGADAISGDDGSDRVDGGDGNDVLTGGAGDDTVTGSAGDDLLFDGEGDDSLAGGAGNDTVYGFGGADTIDGGTGDDVGVVGGTVTSGASYDGGAGTDTLVISLTGAQYGSAGVVEVLQALEQFISDNADAGTDSGPSLEVGGITFTNWEGLQLYVDGVLTAIPKRDLFSAADDSVDFNAVAAGDYAEGSQYAAGDGDDDVTLAADAAAADDAGYAEGTAFDAGAGADTVAGGGLDDAVAGGAGNDSLAGAGGNDTLAGDAGGDDLSGGAGDDSLSGGADDDTLAGGSGRDTISGGSGDDRAIVTGDSGAGSSFDGGAGTDTLEIRLTGAEFANAATLSFLRALQDFIAENSDAGTAAGPAFTADDGSSFANWEGLQVYVDGELTDIPAPDLFSNQDDSVDFNAIAAGDYADGSQYDAGAGDDDVTLAADAGAASDAGYAQGTAFDAGQGDDTVTGGGLDDAVEGGSGDDSLAGAGGDDSLEGGSQDDTIDGGAGDDSLSGDAGDDLLVAGGGSDTVSGGAGRDTGVVDGSSTGQAVFDGGSGQDVLQVRLTAAEFADAGIVQVLRALQDHIAAHGNDSSSSGPTHFASGFGTFSNWENLELYVDGQLTAIPAADLFSESDDAVDFNAIEAGDYAEGSQYAAGGGDDDVTLAADSDAAADAGYAEGTAFDAGAGDDTVTGGGLDDSVAGGSGDDSLTGAGGGDTLAGDAGNDDLSGGAGDDSLSGGSGDDTLAGGSGTDTVSGGDGDDTAVVAPGNDAAIYDGGRGSDVLQLQLTQDQFDDPDTLEVLQALKQFIADNADAGSDSGPSHEAEGFGSFADWEGIEVYVDGALTEIPDPLPDLFTDQNDTVDFSQVRRGDYVDGTQYNAGGGDDHVTLADDPRAAAQAGYSTRQGFDAGDGDDTVQGGAFADTVAGGSGADSLAGNAASDSLSGDAGDDTIDGGSGRDTVRGGAGDDRISVTDDEAESDLMDGGAGTDTLFSDGDFSLSSSATLTGIEAIEIEGGGTVYGTASGDRLDFSDIESLQGVEAFDGGWGNDTLTGPETVAATLRGGAGGDSLTGGQQGDSLDGGDGNDSLTGNAGADSLSGGAGADAMDGGTGDDSLDGGADNDTITGGAGDDQAAGGTGSDVVSGGDGADTLDGGAGRDTVSGGAGNDRILVSGDEAVTDVIDGGDGTDTLYSDDSFSIGRGSVSGIEKVEIGGDGGTISGTGEGDLIDLSGAELEGVDAVEGGAGNDTLVGSRTDATTLRGGAGNDVVTGGDNNDVLEGGDGIDTLSGGAGADSMSGGADSDVLSGGDGADTLDGGAGRDTVSGGAGNDRILVSGDEAVTDVIDGGDGTDTLYSDDSFSIGRGSVSGIEKVEIGGDGGTISGTGEGDLIDLSGAELEGIEAIDGGAGNDTIRGGGNDANTLRGGAGNDVVTGGTQADLIDGGSGDDTVDGGAGDDTLTGSAGRDVMTGGAGTDTADYSASSDGVTVSLAQSGFQTVSASQGQDQLSGIENLVGSGHDDRLQGNAAANMISAGAGDDVVAAVQGAWNGDRMDGGSGNDTLRLDLTAGQFGAEGTLEGLQALRRFIIENADAGATDGPEGSYQGFTFSNFEALEVYVDGVLTEIPLPLFTENADTVDFNTVDAELYDAGTQYDALDGDDAVILAEDEAAALNAGFDPAETFDAGAGDDTVTGGGLDDRISGGDGDDSLAGNAGDDLIHGDGLSGDGRAVAGVDGLYDVAGLPEVTVSVDFHSSNAGYNNSYGWFLADANGAPVSGAVIWANVKGQDSATLTLDSGQLNGAAKLGFFIIPDGDSFNPDLADGTAVTFQQVDGVWTAFADGSPLAGQSVAALFSDPALNPAGRDYDLDTGAPGTSNWEDIFGGGDNDYDDVNVTVTVETPVAASGHDTVSGGAGDDSLYGDAGDDVLTGGAGADAVEGGEGADLIRGDLPADGGSVGPSDFSGTITAANVQSTGSGFTVTAQRLDGNGQPMEPDAGDISLDGGGFGVSGGNTGPSAQIGRNTTTGESEALIVDFDQLVGSSEVSVRRLYENEGQGGEVGHWYAYRNGALVADGTFQAAAGQNQAGFEIDLAAEGGFDRLVFKADPYANAGATDGGNDSSDYLIDEISFAGLPGTGSAEGGEAGDDILSGGAGDDTIFGDAGDDTIDGGSGADSLDGGEGADAIAGGEGADTIAGGEGGDSLSGDAGGDSIDGGAGADTLAGGADGDSLAGGDGDDLLDGGSGVDSVHGGAGDDTAVFTGGETSGAGDVYDGGTGSDTLRINLTSDAYAGEAMRLELWALKQFIAANSDAGTDEGASFQALNLNLTVEDFEDVVLYVDGVETDIMPPPLFTEGDDTVDLNDVVDGTYRGSPHIALDGDDHVIL</sequence>
<dbReference type="InterPro" id="IPR001343">
    <property type="entry name" value="Hemolysn_Ca-bd"/>
</dbReference>
<dbReference type="Pfam" id="PF00353">
    <property type="entry name" value="HemolysinCabind"/>
    <property type="match status" value="36"/>
</dbReference>
<feature type="compositionally biased region" description="Low complexity" evidence="8">
    <location>
        <begin position="1487"/>
        <end position="1497"/>
    </location>
</feature>
<feature type="compositionally biased region" description="Basic and acidic residues" evidence="8">
    <location>
        <begin position="1989"/>
        <end position="2002"/>
    </location>
</feature>
<feature type="compositionally biased region" description="Low complexity" evidence="8">
    <location>
        <begin position="832"/>
        <end position="845"/>
    </location>
</feature>
<feature type="region of interest" description="Disordered" evidence="8">
    <location>
        <begin position="3159"/>
        <end position="3297"/>
    </location>
</feature>
<feature type="region of interest" description="Disordered" evidence="8">
    <location>
        <begin position="1"/>
        <end position="123"/>
    </location>
</feature>
<feature type="compositionally biased region" description="Gly residues" evidence="8">
    <location>
        <begin position="3248"/>
        <end position="3257"/>
    </location>
</feature>
<dbReference type="InterPro" id="IPR003995">
    <property type="entry name" value="RTX_toxin_determinant-A"/>
</dbReference>
<feature type="compositionally biased region" description="Low complexity" evidence="8">
    <location>
        <begin position="1038"/>
        <end position="1053"/>
    </location>
</feature>
<feature type="non-terminal residue" evidence="9">
    <location>
        <position position="3408"/>
    </location>
</feature>
<keyword evidence="10" id="KW-1185">Reference proteome</keyword>
<feature type="region of interest" description="Disordered" evidence="8">
    <location>
        <begin position="1928"/>
        <end position="2018"/>
    </location>
</feature>
<accession>A0ABV7L8F3</accession>
<keyword evidence="6" id="KW-0843">Virulence</keyword>
<dbReference type="InterPro" id="IPR050557">
    <property type="entry name" value="RTX_toxin/Mannuronan_C5-epim"/>
</dbReference>
<feature type="compositionally biased region" description="Polar residues" evidence="8">
    <location>
        <begin position="533"/>
        <end position="542"/>
    </location>
</feature>
<feature type="compositionally biased region" description="Low complexity" evidence="8">
    <location>
        <begin position="2115"/>
        <end position="2137"/>
    </location>
</feature>
<feature type="region of interest" description="Disordered" evidence="8">
    <location>
        <begin position="1298"/>
        <end position="1359"/>
    </location>
</feature>
<evidence type="ECO:0000256" key="5">
    <source>
        <dbReference type="ARBA" id="ARBA00022737"/>
    </source>
</evidence>
<evidence type="ECO:0008006" key="11">
    <source>
        <dbReference type="Google" id="ProtNLM"/>
    </source>
</evidence>
<feature type="compositionally biased region" description="Low complexity" evidence="8">
    <location>
        <begin position="1961"/>
        <end position="1976"/>
    </location>
</feature>
<feature type="region of interest" description="Disordered" evidence="8">
    <location>
        <begin position="524"/>
        <end position="549"/>
    </location>
</feature>
<feature type="region of interest" description="Disordered" evidence="8">
    <location>
        <begin position="1035"/>
        <end position="1093"/>
    </location>
</feature>
<feature type="compositionally biased region" description="Low complexity" evidence="8">
    <location>
        <begin position="1539"/>
        <end position="1552"/>
    </location>
</feature>
<feature type="compositionally biased region" description="Low complexity" evidence="8">
    <location>
        <begin position="1723"/>
        <end position="1740"/>
    </location>
</feature>
<evidence type="ECO:0000256" key="3">
    <source>
        <dbReference type="ARBA" id="ARBA00022525"/>
    </source>
</evidence>
<dbReference type="EMBL" id="JBHRTR010000050">
    <property type="protein sequence ID" value="MFC3230920.1"/>
    <property type="molecule type" value="Genomic_DNA"/>
</dbReference>
<dbReference type="PROSITE" id="PS00330">
    <property type="entry name" value="HEMOLYSIN_CALCIUM"/>
    <property type="match status" value="19"/>
</dbReference>
<keyword evidence="3" id="KW-0964">Secreted</keyword>
<feature type="compositionally biased region" description="Gly residues" evidence="8">
    <location>
        <begin position="1553"/>
        <end position="1566"/>
    </location>
</feature>
<feature type="region of interest" description="Disordered" evidence="8">
    <location>
        <begin position="1723"/>
        <end position="1801"/>
    </location>
</feature>
<dbReference type="InterPro" id="IPR011049">
    <property type="entry name" value="Serralysin-like_metalloprot_C"/>
</dbReference>
<feature type="region of interest" description="Disordered" evidence="8">
    <location>
        <begin position="1487"/>
        <end position="1582"/>
    </location>
</feature>
<evidence type="ECO:0000313" key="9">
    <source>
        <dbReference type="EMBL" id="MFC3230920.1"/>
    </source>
</evidence>
<feature type="compositionally biased region" description="Low complexity" evidence="8">
    <location>
        <begin position="3206"/>
        <end position="3219"/>
    </location>
</feature>
<comment type="caution">
    <text evidence="9">The sequence shown here is derived from an EMBL/GenBank/DDBJ whole genome shotgun (WGS) entry which is preliminary data.</text>
</comment>
<dbReference type="PRINTS" id="PR00313">
    <property type="entry name" value="CABNDNGRPT"/>
</dbReference>
<keyword evidence="4" id="KW-0800">Toxin</keyword>
<evidence type="ECO:0000256" key="8">
    <source>
        <dbReference type="SAM" id="MobiDB-lite"/>
    </source>
</evidence>
<evidence type="ECO:0000256" key="1">
    <source>
        <dbReference type="ARBA" id="ARBA00004370"/>
    </source>
</evidence>
<evidence type="ECO:0000256" key="2">
    <source>
        <dbReference type="ARBA" id="ARBA00004613"/>
    </source>
</evidence>
<feature type="region of interest" description="Disordered" evidence="8">
    <location>
        <begin position="2715"/>
        <end position="2734"/>
    </location>
</feature>
<feature type="region of interest" description="Disordered" evidence="8">
    <location>
        <begin position="2471"/>
        <end position="2496"/>
    </location>
</feature>
<dbReference type="SUPFAM" id="SSF51120">
    <property type="entry name" value="beta-Roll"/>
    <property type="match status" value="19"/>
</dbReference>
<dbReference type="Gene3D" id="2.150.10.10">
    <property type="entry name" value="Serralysin-like metalloprotease, C-terminal"/>
    <property type="match status" value="21"/>
</dbReference>
<feature type="compositionally biased region" description="Low complexity" evidence="8">
    <location>
        <begin position="1748"/>
        <end position="1785"/>
    </location>
</feature>
<dbReference type="PRINTS" id="PR01488">
    <property type="entry name" value="RTXTOXINA"/>
</dbReference>
<feature type="compositionally biased region" description="Low complexity" evidence="8">
    <location>
        <begin position="2146"/>
        <end position="2182"/>
    </location>
</feature>
<feature type="compositionally biased region" description="Gly residues" evidence="8">
    <location>
        <begin position="846"/>
        <end position="859"/>
    </location>
</feature>
<feature type="compositionally biased region" description="Acidic residues" evidence="8">
    <location>
        <begin position="19"/>
        <end position="42"/>
    </location>
</feature>
<comment type="subcellular location">
    <subcellularLocation>
        <location evidence="1">Membrane</location>
    </subcellularLocation>
    <subcellularLocation>
        <location evidence="2">Secreted</location>
    </subcellularLocation>
</comment>
<feature type="region of interest" description="Disordered" evidence="8">
    <location>
        <begin position="292"/>
        <end position="324"/>
    </location>
</feature>
<name>A0ABV7L8F3_9PROT</name>
<feature type="compositionally biased region" description="Gly residues" evidence="8">
    <location>
        <begin position="3220"/>
        <end position="3241"/>
    </location>
</feature>
<dbReference type="Proteomes" id="UP001595528">
    <property type="component" value="Unassembled WGS sequence"/>
</dbReference>